<feature type="transmembrane region" description="Helical" evidence="5">
    <location>
        <begin position="216"/>
        <end position="240"/>
    </location>
</feature>
<evidence type="ECO:0000256" key="4">
    <source>
        <dbReference type="ARBA" id="ARBA00023136"/>
    </source>
</evidence>
<feature type="transmembrane region" description="Helical" evidence="5">
    <location>
        <begin position="252"/>
        <end position="272"/>
    </location>
</feature>
<evidence type="ECO:0000313" key="6">
    <source>
        <dbReference type="EMBL" id="JAC86934.1"/>
    </source>
</evidence>
<name>A0A069DYR0_9HEMI</name>
<feature type="transmembrane region" description="Helical" evidence="5">
    <location>
        <begin position="116"/>
        <end position="136"/>
    </location>
</feature>
<dbReference type="AlphaFoldDB" id="A0A069DYR0"/>
<proteinExistence type="evidence at transcript level"/>
<feature type="transmembrane region" description="Helical" evidence="5">
    <location>
        <begin position="42"/>
        <end position="68"/>
    </location>
</feature>
<keyword evidence="4 5" id="KW-0472">Membrane</keyword>
<dbReference type="Pfam" id="PF03619">
    <property type="entry name" value="Solute_trans_a"/>
    <property type="match status" value="1"/>
</dbReference>
<organism evidence="6">
    <name type="scientific">Panstrongylus megistus</name>
    <dbReference type="NCBI Taxonomy" id="65343"/>
    <lineage>
        <taxon>Eukaryota</taxon>
        <taxon>Metazoa</taxon>
        <taxon>Ecdysozoa</taxon>
        <taxon>Arthropoda</taxon>
        <taxon>Hexapoda</taxon>
        <taxon>Insecta</taxon>
        <taxon>Pterygota</taxon>
        <taxon>Neoptera</taxon>
        <taxon>Paraneoptera</taxon>
        <taxon>Hemiptera</taxon>
        <taxon>Heteroptera</taxon>
        <taxon>Panheteroptera</taxon>
        <taxon>Cimicomorpha</taxon>
        <taxon>Reduviidae</taxon>
        <taxon>Triatominae</taxon>
        <taxon>Panstrongylus</taxon>
    </lineage>
</organism>
<feature type="transmembrane region" description="Helical" evidence="5">
    <location>
        <begin position="183"/>
        <end position="204"/>
    </location>
</feature>
<evidence type="ECO:0000256" key="5">
    <source>
        <dbReference type="SAM" id="Phobius"/>
    </source>
</evidence>
<comment type="subcellular location">
    <subcellularLocation>
        <location evidence="1">Membrane</location>
        <topology evidence="1">Multi-pass membrane protein</topology>
    </subcellularLocation>
</comment>
<dbReference type="InterPro" id="IPR005178">
    <property type="entry name" value="Ostalpha/TMEM184C"/>
</dbReference>
<accession>A0A069DYR0</accession>
<feature type="transmembrane region" description="Helical" evidence="5">
    <location>
        <begin position="89"/>
        <end position="110"/>
    </location>
</feature>
<dbReference type="SMART" id="SM01417">
    <property type="entry name" value="Solute_trans_a"/>
    <property type="match status" value="1"/>
</dbReference>
<sequence>MEYNTSLASSKDDEATVIHLETATLINESICDPLSIPSIREYFTAFNALGFTLFSIGGLALLLVLILYIDTIRHIIKSAPTSAKGHSAFVISVYPVVSIATYCATIVPRAQLVAEAVTQGMFMACLYQLFCLIVAYSGGEAQLVKKVHPNNLSLQVAPCCCWPFCSFLPTFTLTKKKLSVLRLLVLQLPVIQGLTYMALLVMWAEEQSLYHINYTYFQPVVIMSILLGIWGIVMTVKVTIPVLQEYHIQGKFIVLQLVLLFAKFQGFIAKFVAMGDIFPCKNPITPLVYSNLIYNSAILWEMVLLCTFARFLYKKTLPEFYPTDSNSNIPKQISTITEKNLKADNTTDKKITVKF</sequence>
<evidence type="ECO:0000256" key="2">
    <source>
        <dbReference type="ARBA" id="ARBA00022692"/>
    </source>
</evidence>
<dbReference type="GO" id="GO:0016020">
    <property type="term" value="C:membrane"/>
    <property type="evidence" value="ECO:0007669"/>
    <property type="project" value="UniProtKB-SubCell"/>
</dbReference>
<reference evidence="6" key="1">
    <citation type="journal article" date="2015" name="J. Med. Entomol.">
        <title>A Deep Insight Into the Sialotranscriptome of the Chagas Disease Vector, Panstrongylus megistus (Hemiptera: Heteroptera).</title>
        <authorList>
            <person name="Ribeiro J.M."/>
            <person name="Schwarz A."/>
            <person name="Francischetti I.M."/>
        </authorList>
    </citation>
    <scope>NUCLEOTIDE SEQUENCE</scope>
    <source>
        <tissue evidence="6">Salivary glands</tissue>
    </source>
</reference>
<dbReference type="EMBL" id="GBGD01001955">
    <property type="protein sequence ID" value="JAC86934.1"/>
    <property type="molecule type" value="mRNA"/>
</dbReference>
<feature type="transmembrane region" description="Helical" evidence="5">
    <location>
        <begin position="292"/>
        <end position="313"/>
    </location>
</feature>
<protein>
    <submittedName>
        <fullName evidence="6">Putative organic solute transporter alpha-like protein</fullName>
    </submittedName>
</protein>
<evidence type="ECO:0000256" key="3">
    <source>
        <dbReference type="ARBA" id="ARBA00022989"/>
    </source>
</evidence>
<keyword evidence="2 5" id="KW-0812">Transmembrane</keyword>
<keyword evidence="3 5" id="KW-1133">Transmembrane helix</keyword>
<evidence type="ECO:0000256" key="1">
    <source>
        <dbReference type="ARBA" id="ARBA00004141"/>
    </source>
</evidence>
<dbReference type="PANTHER" id="PTHR23423">
    <property type="entry name" value="ORGANIC SOLUTE TRANSPORTER-RELATED"/>
    <property type="match status" value="1"/>
</dbReference>